<dbReference type="Proteomes" id="UP001209878">
    <property type="component" value="Unassembled WGS sequence"/>
</dbReference>
<name>A0AAD9UCM2_RIDPI</name>
<evidence type="ECO:0000313" key="3">
    <source>
        <dbReference type="Proteomes" id="UP001209878"/>
    </source>
</evidence>
<evidence type="ECO:0000313" key="2">
    <source>
        <dbReference type="EMBL" id="KAK2184386.1"/>
    </source>
</evidence>
<dbReference type="EMBL" id="JAODUO010000267">
    <property type="protein sequence ID" value="KAK2184386.1"/>
    <property type="molecule type" value="Genomic_DNA"/>
</dbReference>
<reference evidence="2" key="1">
    <citation type="journal article" date="2023" name="Mol. Biol. Evol.">
        <title>Third-Generation Sequencing Reveals the Adaptive Role of the Epigenome in Three Deep-Sea Polychaetes.</title>
        <authorList>
            <person name="Perez M."/>
            <person name="Aroh O."/>
            <person name="Sun Y."/>
            <person name="Lan Y."/>
            <person name="Juniper S.K."/>
            <person name="Young C.R."/>
            <person name="Angers B."/>
            <person name="Qian P.Y."/>
        </authorList>
    </citation>
    <scope>NUCLEOTIDE SEQUENCE</scope>
    <source>
        <strain evidence="2">R07B-5</strain>
    </source>
</reference>
<keyword evidence="3" id="KW-1185">Reference proteome</keyword>
<keyword evidence="1" id="KW-0175">Coiled coil</keyword>
<dbReference type="GO" id="GO:0005813">
    <property type="term" value="C:centrosome"/>
    <property type="evidence" value="ECO:0007669"/>
    <property type="project" value="InterPro"/>
</dbReference>
<dbReference type="AlphaFoldDB" id="A0AAD9UCM2"/>
<evidence type="ECO:0000256" key="1">
    <source>
        <dbReference type="SAM" id="Coils"/>
    </source>
</evidence>
<dbReference type="PANTHER" id="PTHR22545:SF0">
    <property type="entry name" value="CENTROSOMAL PROTEIN OF 95 KDA"/>
    <property type="match status" value="1"/>
</dbReference>
<protein>
    <submittedName>
        <fullName evidence="2">Uncharacterized protein</fullName>
    </submittedName>
</protein>
<accession>A0AAD9UCM2</accession>
<sequence length="231" mass="28708">MHRDDDDAYFRQIDADRLRHQLQRSRHQIEEAERRQKVLLDIMKKELAHNQRMRELKARQAEQQAVKARIRDKRQQSTRIRRYYNDYQVQMRSKMLKKRTKEEQVFKKLFRDGLDIQKERIRELRRYAREQREHRAERHHADLVSLENYYKDQFSMLSESLAKEKADTEVRDKAQARILEQMKKELRKKMEKEVKDFQEQLCRDDDDAYFRQIDADRLRHQLQMSRYQVQI</sequence>
<dbReference type="GO" id="GO:0000922">
    <property type="term" value="C:spindle pole"/>
    <property type="evidence" value="ECO:0007669"/>
    <property type="project" value="InterPro"/>
</dbReference>
<gene>
    <name evidence="2" type="ORF">NP493_267g00008</name>
</gene>
<proteinExistence type="predicted"/>
<organism evidence="2 3">
    <name type="scientific">Ridgeia piscesae</name>
    <name type="common">Tubeworm</name>
    <dbReference type="NCBI Taxonomy" id="27915"/>
    <lineage>
        <taxon>Eukaryota</taxon>
        <taxon>Metazoa</taxon>
        <taxon>Spiralia</taxon>
        <taxon>Lophotrochozoa</taxon>
        <taxon>Annelida</taxon>
        <taxon>Polychaeta</taxon>
        <taxon>Sedentaria</taxon>
        <taxon>Canalipalpata</taxon>
        <taxon>Sabellida</taxon>
        <taxon>Siboglinidae</taxon>
        <taxon>Ridgeia</taxon>
    </lineage>
</organism>
<comment type="caution">
    <text evidence="2">The sequence shown here is derived from an EMBL/GenBank/DDBJ whole genome shotgun (WGS) entry which is preliminary data.</text>
</comment>
<dbReference type="InterPro" id="IPR026619">
    <property type="entry name" value="CEP95"/>
</dbReference>
<dbReference type="PANTHER" id="PTHR22545">
    <property type="entry name" value="CENTROSOMAL PROTEIN OF 95 KDA"/>
    <property type="match status" value="1"/>
</dbReference>
<feature type="coiled-coil region" evidence="1">
    <location>
        <begin position="15"/>
        <end position="73"/>
    </location>
</feature>